<gene>
    <name evidence="1" type="ORF">QLH32_09785</name>
</gene>
<dbReference type="InterPro" id="IPR023214">
    <property type="entry name" value="HAD_sf"/>
</dbReference>
<evidence type="ECO:0000313" key="2">
    <source>
        <dbReference type="Proteomes" id="UP001229836"/>
    </source>
</evidence>
<dbReference type="InterPro" id="IPR036412">
    <property type="entry name" value="HAD-like_sf"/>
</dbReference>
<dbReference type="Gene3D" id="1.10.150.400">
    <property type="match status" value="1"/>
</dbReference>
<dbReference type="EMBL" id="CP125669">
    <property type="protein sequence ID" value="WHP04374.1"/>
    <property type="molecule type" value="Genomic_DNA"/>
</dbReference>
<dbReference type="SUPFAM" id="SSF56784">
    <property type="entry name" value="HAD-like"/>
    <property type="match status" value="1"/>
</dbReference>
<reference evidence="1 2" key="1">
    <citation type="submission" date="2023-05" db="EMBL/GenBank/DDBJ databases">
        <title>The complete genome of Acinetobacter sp. nov KCTC 92772.</title>
        <authorList>
            <person name="Zhou G."/>
        </authorList>
    </citation>
    <scope>NUCLEOTIDE SEQUENCE [LARGE SCALE GENOMIC DNA]</scope>
    <source>
        <strain evidence="1 2">KCTC 92772</strain>
    </source>
</reference>
<name>A0ABY8S3W7_9GAMM</name>
<organism evidence="1 2">
    <name type="scientific">Acinetobacter corruptisaponis</name>
    <dbReference type="NCBI Taxonomy" id="3045147"/>
    <lineage>
        <taxon>Bacteria</taxon>
        <taxon>Pseudomonadati</taxon>
        <taxon>Pseudomonadota</taxon>
        <taxon>Gammaproteobacteria</taxon>
        <taxon>Moraxellales</taxon>
        <taxon>Moraxellaceae</taxon>
        <taxon>Acinetobacter</taxon>
    </lineage>
</organism>
<dbReference type="Proteomes" id="UP001229836">
    <property type="component" value="Chromosome"/>
</dbReference>
<evidence type="ECO:0000313" key="1">
    <source>
        <dbReference type="EMBL" id="WHP04374.1"/>
    </source>
</evidence>
<keyword evidence="2" id="KW-1185">Reference proteome</keyword>
<dbReference type="RefSeq" id="WP_283266079.1">
    <property type="nucleotide sequence ID" value="NZ_CP125669.1"/>
</dbReference>
<accession>A0ABY8S3W7</accession>
<proteinExistence type="predicted"/>
<sequence>MKNILYYLEPHIELNDSLFRFSSLKSILLPEIKALKQAHPDLNIKIIVSDIIAHELEDQKIEHDYVDLIIVPIEKLLSLNGQSYELSMMWQSGQYSHQTLNKYSTFYKKLIGKHFQPDLILSYESPAPFLNRAYPEAVLLNLMFGAFSRAPYPAMFTADPFGLFGNAFASKFKEQIQKATLSSQEKHVLTRFRREVTKSLSTYLPLKKQVDDIISKFDSVILFACQIDNYFAYNGCVDGQSQLSILENTLLKTPDNIGVVVTEHGYSRQISDDLVVKLKNKYPNFIYLEEKINGASQFLIPYLDGVVTVSSSLGYQAALWKKPLFVVGSSHLNVLAYSSHYATFCGKVLRQEQSSKDAELYYLLSHLNFSYRSEVFADGAKYLEILTRIASAYRLSEAGFDTFAHQKSPEEVEAMLIGDFRGWLLKQESEKYKDRISPDYLRISISECKAVSFDLFDTLAERDFAEPHELFLFIEPRVRKYLNNKNFMFHYFRKQAEADVRRPTHGEFEVTLDQIYEKFQEITGLGTEKVTQIKQMEIDAEIALVHPKRKMLKEYNFASLLVEKRSIITDIYHDRTVIETILKKIKVNRYASLWISAETKTRKHNGTLYPEYIDWIQTALKQKVPASRLLHVGDNRIADGDMAKKYGMKTYIFPKALDNFKESRLGKEFLLPAHKMGGISTSVMAGIFANKFYSAVWNRKNTKSFYSADPYQYGFTTLGPLVLGFVQWLYHRAKLHNINHLYFLARDGWVLKKAYDDLYKDVKDAPKSYYLYCSRRAVMVPSILSEDCIYELVDQNFNARSIESLLDSRFGLSWNEIPSEITKQYGYKRNDIVSPYYEQPKLKKFLTAISETILAKAQTEREDYIDYLNSLNFIENAKNKDCAVVDIGYSGSMQMYLKKMLGLETLAGYYYLTHHHSRDVFRKDIFEGYLQNLDDHKIGFRHSLNDHVFIFESALSSPEGSLLSIRGKGKERKFIFLHAEEEERRQYLVNAIHRGSDDFIQHFVNRFGHYAYDYEISPLLSSALIFKFSSQPTGLDASMFVNFEVENLFGGGSVCLIAEPPAKVGLTNDLVNQLVDRSKWKFGARTYYNYLINPNAEQPQVVAKVTLKDGGQSQLVNVTRMNPPLTWTEKARAVVNLSEDHFNKKLAKLSRNPYQFFADAKNPNVQVFKELFDEQHEMGRFAKKVVRRMIGR</sequence>
<protein>
    <submittedName>
        <fullName evidence="1">Uncharacterized protein</fullName>
    </submittedName>
</protein>
<dbReference type="Gene3D" id="3.40.50.1000">
    <property type="entry name" value="HAD superfamily/HAD-like"/>
    <property type="match status" value="1"/>
</dbReference>